<dbReference type="InterPro" id="IPR036410">
    <property type="entry name" value="HSP_DnaJ_Cys-rich_dom_sf"/>
</dbReference>
<feature type="binding site" evidence="11">
    <location>
        <position position="191"/>
    </location>
    <ligand>
        <name>Zn(2+)</name>
        <dbReference type="ChEBI" id="CHEBI:29105"/>
        <label>2</label>
    </ligand>
</feature>
<dbReference type="Proteomes" id="UP000092596">
    <property type="component" value="Chromosome"/>
</dbReference>
<comment type="cofactor">
    <cofactor evidence="11">
        <name>Zn(2+)</name>
        <dbReference type="ChEBI" id="CHEBI:29105"/>
    </cofactor>
    <text evidence="11">Binds 2 Zn(2+) ions per monomer.</text>
</comment>
<dbReference type="SUPFAM" id="SSF46565">
    <property type="entry name" value="Chaperone J-domain"/>
    <property type="match status" value="1"/>
</dbReference>
<evidence type="ECO:0000256" key="6">
    <source>
        <dbReference type="ARBA" id="ARBA00022833"/>
    </source>
</evidence>
<evidence type="ECO:0000256" key="4">
    <source>
        <dbReference type="ARBA" id="ARBA00022737"/>
    </source>
</evidence>
<dbReference type="RefSeq" id="WP_065247732.1">
    <property type="nucleotide sequence ID" value="NZ_CP012117.1"/>
</dbReference>
<feature type="binding site" evidence="11">
    <location>
        <position position="162"/>
    </location>
    <ligand>
        <name>Zn(2+)</name>
        <dbReference type="ChEBI" id="CHEBI:29105"/>
        <label>2</label>
    </ligand>
</feature>
<feature type="binding site" evidence="11">
    <location>
        <position position="148"/>
    </location>
    <ligand>
        <name>Zn(2+)</name>
        <dbReference type="ChEBI" id="CHEBI:29105"/>
        <label>1</label>
    </ligand>
</feature>
<proteinExistence type="inferred from homology"/>
<dbReference type="Gene3D" id="2.60.260.20">
    <property type="entry name" value="Urease metallochaperone UreE, N-terminal domain"/>
    <property type="match status" value="2"/>
</dbReference>
<comment type="domain">
    <text evidence="11">The J domain is necessary and sufficient to stimulate DnaK ATPase activity. Zinc center 1 plays an important role in the autonomous, DnaK-independent chaperone activity of DnaJ. Zinc center 2 is essential for interaction with DnaK and for DnaJ activity.</text>
</comment>
<dbReference type="HAMAP" id="MF_01152">
    <property type="entry name" value="DnaJ"/>
    <property type="match status" value="1"/>
</dbReference>
<dbReference type="GO" id="GO:0005737">
    <property type="term" value="C:cytoplasm"/>
    <property type="evidence" value="ECO:0007669"/>
    <property type="project" value="UniProtKB-SubCell"/>
</dbReference>
<dbReference type="GO" id="GO:0031072">
    <property type="term" value="F:heat shock protein binding"/>
    <property type="evidence" value="ECO:0007669"/>
    <property type="project" value="InterPro"/>
</dbReference>
<dbReference type="GO" id="GO:0006260">
    <property type="term" value="P:DNA replication"/>
    <property type="evidence" value="ECO:0007669"/>
    <property type="project" value="UniProtKB-KW"/>
</dbReference>
<evidence type="ECO:0000256" key="13">
    <source>
        <dbReference type="SAM" id="MobiDB-lite"/>
    </source>
</evidence>
<dbReference type="Pfam" id="PF01556">
    <property type="entry name" value="DnaJ_C"/>
    <property type="match status" value="1"/>
</dbReference>
<keyword evidence="8 11" id="KW-0143">Chaperone</keyword>
<feature type="zinc finger region" description="CR-type" evidence="12">
    <location>
        <begin position="132"/>
        <end position="214"/>
    </location>
</feature>
<dbReference type="NCBIfam" id="TIGR02349">
    <property type="entry name" value="DnaJ_bact"/>
    <property type="match status" value="1"/>
</dbReference>
<dbReference type="CDD" id="cd10719">
    <property type="entry name" value="DnaJ_zf"/>
    <property type="match status" value="1"/>
</dbReference>
<accession>A0A1B0ZHR8</accession>
<dbReference type="PANTHER" id="PTHR43096:SF48">
    <property type="entry name" value="CHAPERONE PROTEIN DNAJ"/>
    <property type="match status" value="1"/>
</dbReference>
<evidence type="ECO:0000256" key="11">
    <source>
        <dbReference type="HAMAP-Rule" id="MF_01152"/>
    </source>
</evidence>
<sequence length="383" mass="41337">MNDDFYEILGVSKDASADEIKKAYRKKARKLHPDVNPDPSAADQMKKVSQAYETLSNPEKRRMYDMGGQSPFGGGGFGGFGGGATFDFSDLFEAFAGASSMGGRGRGPIPRERRGNDILRRMTLELDDVVFGSEKELTFPTAVTCSRCHGNCCEPGTGTKKCTVCSGSGHVQRTVNSLLGQMVQLAPCSACQGHGTTIENPCAECQGHGRVQEERTITLRVPAGIDTGRRIQLRGEGEAGEAGGPAGDLFVEVRVKEHEIFHREGNDLLARLTISMVAAALGTKATLTTFDGEREVEIKPGTQPGDVIRMRNLGVTSLRGDSRGDILIEVGVEIPKKLSGSERDLLTQFGEMRGEPDLREGAKNAQHSDGGVFAKIREKFRDL</sequence>
<feature type="domain" description="J" evidence="14">
    <location>
        <begin position="4"/>
        <end position="68"/>
    </location>
</feature>
<name>A0A1B0ZHR8_9MICO</name>
<comment type="function">
    <text evidence="11">Participates actively in the response to hyperosmotic and heat shock by preventing the aggregation of stress-denatured proteins and by disaggregating proteins, also in an autonomous, DnaK-independent fashion. Unfolded proteins bind initially to DnaJ; upon interaction with the DnaJ-bound protein, DnaK hydrolyzes its bound ATP, resulting in the formation of a stable complex. GrpE releases ADP from DnaK; ATP binding to DnaK triggers the release of the substrate protein, thus completing the reaction cycle. Several rounds of ATP-dependent interactions between DnaJ, DnaK and GrpE are required for fully efficient folding. Also involved, together with DnaK and GrpE, in the DNA replication of plasmids through activation of initiation proteins.</text>
</comment>
<evidence type="ECO:0000256" key="9">
    <source>
        <dbReference type="ARBA" id="ARBA00061004"/>
    </source>
</evidence>
<comment type="subunit">
    <text evidence="11">Homodimer.</text>
</comment>
<dbReference type="InterPro" id="IPR001305">
    <property type="entry name" value="HSP_DnaJ_Cys-rich_dom"/>
</dbReference>
<evidence type="ECO:0000256" key="7">
    <source>
        <dbReference type="ARBA" id="ARBA00023016"/>
    </source>
</evidence>
<keyword evidence="6 11" id="KW-0862">Zinc</keyword>
<dbReference type="NCBIfam" id="NF008035">
    <property type="entry name" value="PRK10767.1"/>
    <property type="match status" value="1"/>
</dbReference>
<dbReference type="Pfam" id="PF00684">
    <property type="entry name" value="DnaJ_CXXCXGXG"/>
    <property type="match status" value="1"/>
</dbReference>
<dbReference type="AlphaFoldDB" id="A0A1B0ZHR8"/>
<feature type="binding site" evidence="11">
    <location>
        <position position="202"/>
    </location>
    <ligand>
        <name>Zn(2+)</name>
        <dbReference type="ChEBI" id="CHEBI:29105"/>
        <label>1</label>
    </ligand>
</feature>
<evidence type="ECO:0000256" key="2">
    <source>
        <dbReference type="ARBA" id="ARBA00022705"/>
    </source>
</evidence>
<dbReference type="GO" id="GO:0042026">
    <property type="term" value="P:protein refolding"/>
    <property type="evidence" value="ECO:0007669"/>
    <property type="project" value="TreeGrafter"/>
</dbReference>
<evidence type="ECO:0000256" key="12">
    <source>
        <dbReference type="PROSITE-ProRule" id="PRU00546"/>
    </source>
</evidence>
<evidence type="ECO:0000259" key="15">
    <source>
        <dbReference type="PROSITE" id="PS51188"/>
    </source>
</evidence>
<dbReference type="GO" id="GO:0051082">
    <property type="term" value="F:unfolded protein binding"/>
    <property type="evidence" value="ECO:0007669"/>
    <property type="project" value="UniProtKB-UniRule"/>
</dbReference>
<dbReference type="SUPFAM" id="SSF49493">
    <property type="entry name" value="HSP40/DnaJ peptide-binding domain"/>
    <property type="match status" value="2"/>
</dbReference>
<dbReference type="InterPro" id="IPR001623">
    <property type="entry name" value="DnaJ_domain"/>
</dbReference>
<comment type="subcellular location">
    <subcellularLocation>
        <location evidence="11">Cytoplasm</location>
    </subcellularLocation>
</comment>
<dbReference type="KEGG" id="dva:DAD186_09950"/>
<dbReference type="PANTHER" id="PTHR43096">
    <property type="entry name" value="DNAJ HOMOLOG 1, MITOCHONDRIAL-RELATED"/>
    <property type="match status" value="1"/>
</dbReference>
<dbReference type="PATRIC" id="fig|1630135.4.peg.995"/>
<dbReference type="SUPFAM" id="SSF57938">
    <property type="entry name" value="DnaJ/Hsp40 cysteine-rich domain"/>
    <property type="match status" value="1"/>
</dbReference>
<keyword evidence="5 11" id="KW-0863">Zinc-finger</keyword>
<feature type="binding site" evidence="11">
    <location>
        <position position="165"/>
    </location>
    <ligand>
        <name>Zn(2+)</name>
        <dbReference type="ChEBI" id="CHEBI:29105"/>
        <label>2</label>
    </ligand>
</feature>
<dbReference type="FunFam" id="2.10.230.10:FF:000002">
    <property type="entry name" value="Molecular chaperone DnaJ"/>
    <property type="match status" value="1"/>
</dbReference>
<dbReference type="PROSITE" id="PS51188">
    <property type="entry name" value="ZF_CR"/>
    <property type="match status" value="1"/>
</dbReference>
<evidence type="ECO:0000256" key="5">
    <source>
        <dbReference type="ARBA" id="ARBA00022771"/>
    </source>
</evidence>
<dbReference type="InterPro" id="IPR008971">
    <property type="entry name" value="HSP40/DnaJ_pept-bd"/>
</dbReference>
<dbReference type="PRINTS" id="PR00625">
    <property type="entry name" value="JDOMAIN"/>
</dbReference>
<dbReference type="PROSITE" id="PS50076">
    <property type="entry name" value="DNAJ_2"/>
    <property type="match status" value="1"/>
</dbReference>
<feature type="region of interest" description="Disordered" evidence="13">
    <location>
        <begin position="26"/>
        <end position="46"/>
    </location>
</feature>
<dbReference type="GO" id="GO:0008270">
    <property type="term" value="F:zinc ion binding"/>
    <property type="evidence" value="ECO:0007669"/>
    <property type="project" value="UniProtKB-UniRule"/>
</dbReference>
<dbReference type="FunFam" id="2.60.260.20:FF:000005">
    <property type="entry name" value="Chaperone protein dnaJ 1, mitochondrial"/>
    <property type="match status" value="1"/>
</dbReference>
<feature type="domain" description="CR-type" evidence="15">
    <location>
        <begin position="132"/>
        <end position="214"/>
    </location>
</feature>
<dbReference type="STRING" id="1630135.DAD186_09950"/>
<keyword evidence="2 11" id="KW-0235">DNA replication</keyword>
<evidence type="ECO:0000256" key="1">
    <source>
        <dbReference type="ARBA" id="ARBA00022490"/>
    </source>
</evidence>
<dbReference type="Pfam" id="PF00226">
    <property type="entry name" value="DnaJ"/>
    <property type="match status" value="1"/>
</dbReference>
<dbReference type="InterPro" id="IPR012724">
    <property type="entry name" value="DnaJ"/>
</dbReference>
<dbReference type="Gene3D" id="1.10.287.110">
    <property type="entry name" value="DnaJ domain"/>
    <property type="match status" value="1"/>
</dbReference>
<evidence type="ECO:0000256" key="3">
    <source>
        <dbReference type="ARBA" id="ARBA00022723"/>
    </source>
</evidence>
<keyword evidence="7 11" id="KW-0346">Stress response</keyword>
<feature type="binding site" evidence="11">
    <location>
        <position position="145"/>
    </location>
    <ligand>
        <name>Zn(2+)</name>
        <dbReference type="ChEBI" id="CHEBI:29105"/>
        <label>1</label>
    </ligand>
</feature>
<reference evidence="16 17" key="1">
    <citation type="submission" date="2015-06" db="EMBL/GenBank/DDBJ databases">
        <title>Investigation of pathophysiology for high-risk pregnancy and development of treatment modality based on it.</title>
        <authorList>
            <person name="Kim B.-C."/>
            <person name="Lim S."/>
        </authorList>
    </citation>
    <scope>NUCLEOTIDE SEQUENCE [LARGE SCALE GENOMIC DNA]</scope>
    <source>
        <strain evidence="16 17">AD1-86</strain>
    </source>
</reference>
<dbReference type="InterPro" id="IPR036869">
    <property type="entry name" value="J_dom_sf"/>
</dbReference>
<dbReference type="CDD" id="cd06257">
    <property type="entry name" value="DnaJ"/>
    <property type="match status" value="1"/>
</dbReference>
<dbReference type="EMBL" id="CP012117">
    <property type="protein sequence ID" value="ANP27545.1"/>
    <property type="molecule type" value="Genomic_DNA"/>
</dbReference>
<dbReference type="GO" id="GO:0009408">
    <property type="term" value="P:response to heat"/>
    <property type="evidence" value="ECO:0007669"/>
    <property type="project" value="InterPro"/>
</dbReference>
<comment type="similarity">
    <text evidence="9 11">Belongs to the DnaJ family.</text>
</comment>
<dbReference type="Gene3D" id="2.10.230.10">
    <property type="entry name" value="Heat shock protein DnaJ, cysteine-rich domain"/>
    <property type="match status" value="1"/>
</dbReference>
<evidence type="ECO:0000313" key="16">
    <source>
        <dbReference type="EMBL" id="ANP27545.1"/>
    </source>
</evidence>
<keyword evidence="4 11" id="KW-0677">Repeat</keyword>
<evidence type="ECO:0000313" key="17">
    <source>
        <dbReference type="Proteomes" id="UP000092596"/>
    </source>
</evidence>
<feature type="binding site" evidence="11">
    <location>
        <position position="205"/>
    </location>
    <ligand>
        <name>Zn(2+)</name>
        <dbReference type="ChEBI" id="CHEBI:29105"/>
        <label>1</label>
    </ligand>
</feature>
<gene>
    <name evidence="11" type="primary">dnaJ</name>
    <name evidence="16" type="ORF">DAD186_09950</name>
</gene>
<keyword evidence="1 11" id="KW-0963">Cytoplasm</keyword>
<evidence type="ECO:0000256" key="8">
    <source>
        <dbReference type="ARBA" id="ARBA00023186"/>
    </source>
</evidence>
<dbReference type="CDD" id="cd10747">
    <property type="entry name" value="DnaJ_C"/>
    <property type="match status" value="1"/>
</dbReference>
<feature type="binding site" evidence="11">
    <location>
        <position position="188"/>
    </location>
    <ligand>
        <name>Zn(2+)</name>
        <dbReference type="ChEBI" id="CHEBI:29105"/>
        <label>2</label>
    </ligand>
</feature>
<protein>
    <recommendedName>
        <fullName evidence="10 11">Chaperone protein DnaJ</fullName>
    </recommendedName>
</protein>
<evidence type="ECO:0000256" key="10">
    <source>
        <dbReference type="ARBA" id="ARBA00067609"/>
    </source>
</evidence>
<keyword evidence="3 11" id="KW-0479">Metal-binding</keyword>
<comment type="caution">
    <text evidence="11">Lacks conserved residue(s) required for the propagation of feature annotation.</text>
</comment>
<dbReference type="SMART" id="SM00271">
    <property type="entry name" value="DnaJ"/>
    <property type="match status" value="1"/>
</dbReference>
<evidence type="ECO:0000259" key="14">
    <source>
        <dbReference type="PROSITE" id="PS50076"/>
    </source>
</evidence>
<organism evidence="16 17">
    <name type="scientific">Dermabacter vaginalis</name>
    <dbReference type="NCBI Taxonomy" id="1630135"/>
    <lineage>
        <taxon>Bacteria</taxon>
        <taxon>Bacillati</taxon>
        <taxon>Actinomycetota</taxon>
        <taxon>Actinomycetes</taxon>
        <taxon>Micrococcales</taxon>
        <taxon>Dermabacteraceae</taxon>
        <taxon>Dermabacter</taxon>
    </lineage>
</organism>
<dbReference type="InterPro" id="IPR002939">
    <property type="entry name" value="DnaJ_C"/>
</dbReference>
<dbReference type="GO" id="GO:0005524">
    <property type="term" value="F:ATP binding"/>
    <property type="evidence" value="ECO:0007669"/>
    <property type="project" value="InterPro"/>
</dbReference>